<name>A0A0A9HDF2_ARUDO</name>
<protein>
    <submittedName>
        <fullName evidence="2">Uncharacterized protein</fullName>
    </submittedName>
</protein>
<dbReference type="EMBL" id="GBRH01165015">
    <property type="protein sequence ID" value="JAE32881.1"/>
    <property type="molecule type" value="Transcribed_RNA"/>
</dbReference>
<evidence type="ECO:0000256" key="1">
    <source>
        <dbReference type="SAM" id="MobiDB-lite"/>
    </source>
</evidence>
<dbReference type="AlphaFoldDB" id="A0A0A9HDF2"/>
<organism evidence="2">
    <name type="scientific">Arundo donax</name>
    <name type="common">Giant reed</name>
    <name type="synonym">Donax arundinaceus</name>
    <dbReference type="NCBI Taxonomy" id="35708"/>
    <lineage>
        <taxon>Eukaryota</taxon>
        <taxon>Viridiplantae</taxon>
        <taxon>Streptophyta</taxon>
        <taxon>Embryophyta</taxon>
        <taxon>Tracheophyta</taxon>
        <taxon>Spermatophyta</taxon>
        <taxon>Magnoliopsida</taxon>
        <taxon>Liliopsida</taxon>
        <taxon>Poales</taxon>
        <taxon>Poaceae</taxon>
        <taxon>PACMAD clade</taxon>
        <taxon>Arundinoideae</taxon>
        <taxon>Arundineae</taxon>
        <taxon>Arundo</taxon>
    </lineage>
</organism>
<reference evidence="2" key="1">
    <citation type="submission" date="2014-09" db="EMBL/GenBank/DDBJ databases">
        <authorList>
            <person name="Magalhaes I.L.F."/>
            <person name="Oliveira U."/>
            <person name="Santos F.R."/>
            <person name="Vidigal T.H.D.A."/>
            <person name="Brescovit A.D."/>
            <person name="Santos A.J."/>
        </authorList>
    </citation>
    <scope>NUCLEOTIDE SEQUENCE</scope>
    <source>
        <tissue evidence="2">Shoot tissue taken approximately 20 cm above the soil surface</tissue>
    </source>
</reference>
<feature type="region of interest" description="Disordered" evidence="1">
    <location>
        <begin position="1"/>
        <end position="37"/>
    </location>
</feature>
<proteinExistence type="predicted"/>
<accession>A0A0A9HDF2</accession>
<sequence length="64" mass="7055">MDREATSGSMQVHNSQGTSDLHIKPISHKGVRGSHGDGVWQVRGNNTHMVCFLFSFSPVLHQPL</sequence>
<evidence type="ECO:0000313" key="2">
    <source>
        <dbReference type="EMBL" id="JAE32881.1"/>
    </source>
</evidence>
<feature type="compositionally biased region" description="Polar residues" evidence="1">
    <location>
        <begin position="1"/>
        <end position="19"/>
    </location>
</feature>
<reference evidence="2" key="2">
    <citation type="journal article" date="2015" name="Data Brief">
        <title>Shoot transcriptome of the giant reed, Arundo donax.</title>
        <authorList>
            <person name="Barrero R.A."/>
            <person name="Guerrero F.D."/>
            <person name="Moolhuijzen P."/>
            <person name="Goolsby J.A."/>
            <person name="Tidwell J."/>
            <person name="Bellgard S.E."/>
            <person name="Bellgard M.I."/>
        </authorList>
    </citation>
    <scope>NUCLEOTIDE SEQUENCE</scope>
    <source>
        <tissue evidence="2">Shoot tissue taken approximately 20 cm above the soil surface</tissue>
    </source>
</reference>